<dbReference type="RefSeq" id="WP_218118818.1">
    <property type="nucleotide sequence ID" value="NZ_FNHQ01000044.1"/>
</dbReference>
<name>A0A1H0AYU7_9FIRM</name>
<dbReference type="STRING" id="349095.SAMN05660299_02626"/>
<dbReference type="EMBL" id="FNHQ01000044">
    <property type="protein sequence ID" value="SDN38612.1"/>
    <property type="molecule type" value="Genomic_DNA"/>
</dbReference>
<dbReference type="SUPFAM" id="SSF53807">
    <property type="entry name" value="Helical backbone' metal receptor"/>
    <property type="match status" value="1"/>
</dbReference>
<feature type="domain" description="Nitrogenase/oxidoreductase component 1" evidence="1">
    <location>
        <begin position="19"/>
        <end position="294"/>
    </location>
</feature>
<organism evidence="2 3">
    <name type="scientific">Megasphaera paucivorans</name>
    <dbReference type="NCBI Taxonomy" id="349095"/>
    <lineage>
        <taxon>Bacteria</taxon>
        <taxon>Bacillati</taxon>
        <taxon>Bacillota</taxon>
        <taxon>Negativicutes</taxon>
        <taxon>Veillonellales</taxon>
        <taxon>Veillonellaceae</taxon>
        <taxon>Megasphaera</taxon>
    </lineage>
</organism>
<evidence type="ECO:0000313" key="3">
    <source>
        <dbReference type="Proteomes" id="UP000199309"/>
    </source>
</evidence>
<dbReference type="InterPro" id="IPR049939">
    <property type="entry name" value="NifE-like"/>
</dbReference>
<evidence type="ECO:0000313" key="2">
    <source>
        <dbReference type="EMBL" id="SDN38612.1"/>
    </source>
</evidence>
<dbReference type="PANTHER" id="PTHR42956:SF1">
    <property type="entry name" value="NITROGENASE IRON-MOLYBDENUM COFACTOR BIOSYNTHESIS PROTEIN NIFE"/>
    <property type="match status" value="1"/>
</dbReference>
<protein>
    <submittedName>
        <fullName evidence="2">Nitrogenase component 1 type Oxidoreductase</fullName>
    </submittedName>
</protein>
<dbReference type="PANTHER" id="PTHR42956">
    <property type="entry name" value="NITROGENASE IRON-MOLYBDENUM COFACTOR BIOSYNTHESIS PROTEIN NIFE"/>
    <property type="match status" value="1"/>
</dbReference>
<dbReference type="Proteomes" id="UP000199309">
    <property type="component" value="Unassembled WGS sequence"/>
</dbReference>
<dbReference type="Gene3D" id="3.40.50.1980">
    <property type="entry name" value="Nitrogenase molybdenum iron protein domain"/>
    <property type="match status" value="2"/>
</dbReference>
<gene>
    <name evidence="2" type="ORF">SAMN05660299_02626</name>
</gene>
<dbReference type="AlphaFoldDB" id="A0A1H0AYU7"/>
<keyword evidence="3" id="KW-1185">Reference proteome</keyword>
<dbReference type="Pfam" id="PF00148">
    <property type="entry name" value="Oxidored_nitro"/>
    <property type="match status" value="1"/>
</dbReference>
<dbReference type="GO" id="GO:0016491">
    <property type="term" value="F:oxidoreductase activity"/>
    <property type="evidence" value="ECO:0007669"/>
    <property type="project" value="InterPro"/>
</dbReference>
<accession>A0A1H0AYU7</accession>
<proteinExistence type="predicted"/>
<reference evidence="2 3" key="1">
    <citation type="submission" date="2016-10" db="EMBL/GenBank/DDBJ databases">
        <authorList>
            <person name="de Groot N.N."/>
        </authorList>
    </citation>
    <scope>NUCLEOTIDE SEQUENCE [LARGE SCALE GENOMIC DNA]</scope>
    <source>
        <strain evidence="2 3">DSM 16981</strain>
    </source>
</reference>
<dbReference type="InterPro" id="IPR000510">
    <property type="entry name" value="Nase/OxRdtase_comp1"/>
</dbReference>
<evidence type="ECO:0000259" key="1">
    <source>
        <dbReference type="Pfam" id="PF00148"/>
    </source>
</evidence>
<sequence length="418" mass="45463">MSMKQTIARVSSYSADVFGACSALFELGGMIVIHDPSGCNSTYATHDEPRWYDRDSLFFISGLTEMDAVMGNDNKLVHDIVSAAQDLSPRFIAVLQSPIPYMIGTDLEAVAKLVQKKTEIMTVALPTNSMHSYVKGASMAFAMLAAHMVENPVGKTLPPFTPKRWSCSWQAEYTADGSLVKDMPSAAARQSLGVNILGVTPLDFSFNGSDQSMVQVLRERGFRVVSTWAMGSSLENIAQASLADVNLVVSYAGLEAARILQHRFSIPYVIGVPFGSVMAAQVASDLKEAAAEKMNMISYRNRRVDESGTVIIGESVYSASLAWAIAENGGPAARVFCPLDTETALLVPEDRIGMSEGELEKLLFSYNVIIADPLYHPICPTTARFVPLPHEAFSGRLFRKEIPNLIKNAETFAKNING</sequence>